<evidence type="ECO:0000313" key="1">
    <source>
        <dbReference type="EMBL" id="KAJ3810154.1"/>
    </source>
</evidence>
<proteinExistence type="predicted"/>
<sequence length="201" mass="22402">MHKSGQKDCVTQSPREQSGRDLLVCPEEGEPKRQGVDVKLHLMGSPYRPSGRQTGVLASASMLGDAQNGRFWLDRKLKKRFICLGTPDRKLIKLIMTGTGTHLQFAGGDFLDDDRTGHGQEYFSILELVFTLWYLQLQWQNANETVRRWGGIGRFGGSISNILFSTIVMARLAQSDRASDFYVCIGRINLKAASSTLAVGY</sequence>
<accession>A0ACC1TZN7</accession>
<comment type="caution">
    <text evidence="1">The sequence shown here is derived from an EMBL/GenBank/DDBJ whole genome shotgun (WGS) entry which is preliminary data.</text>
</comment>
<keyword evidence="2" id="KW-1185">Reference proteome</keyword>
<gene>
    <name evidence="1" type="ORF">F5876DRAFT_65883</name>
</gene>
<evidence type="ECO:0000313" key="2">
    <source>
        <dbReference type="Proteomes" id="UP001163835"/>
    </source>
</evidence>
<dbReference type="Proteomes" id="UP001163835">
    <property type="component" value="Unassembled WGS sequence"/>
</dbReference>
<name>A0ACC1TZN7_9AGAR</name>
<organism evidence="1 2">
    <name type="scientific">Lentinula aff. lateritia</name>
    <dbReference type="NCBI Taxonomy" id="2804960"/>
    <lineage>
        <taxon>Eukaryota</taxon>
        <taxon>Fungi</taxon>
        <taxon>Dikarya</taxon>
        <taxon>Basidiomycota</taxon>
        <taxon>Agaricomycotina</taxon>
        <taxon>Agaricomycetes</taxon>
        <taxon>Agaricomycetidae</taxon>
        <taxon>Agaricales</taxon>
        <taxon>Marasmiineae</taxon>
        <taxon>Omphalotaceae</taxon>
        <taxon>Lentinula</taxon>
    </lineage>
</organism>
<protein>
    <submittedName>
        <fullName evidence="1">Uncharacterized protein</fullName>
    </submittedName>
</protein>
<dbReference type="EMBL" id="MU795117">
    <property type="protein sequence ID" value="KAJ3810154.1"/>
    <property type="molecule type" value="Genomic_DNA"/>
</dbReference>
<reference evidence="1" key="1">
    <citation type="submission" date="2022-09" db="EMBL/GenBank/DDBJ databases">
        <title>A Global Phylogenomic Analysis of the Shiitake Genus Lentinula.</title>
        <authorList>
            <consortium name="DOE Joint Genome Institute"/>
            <person name="Sierra-Patev S."/>
            <person name="Min B."/>
            <person name="Naranjo-Ortiz M."/>
            <person name="Looney B."/>
            <person name="Konkel Z."/>
            <person name="Slot J.C."/>
            <person name="Sakamoto Y."/>
            <person name="Steenwyk J.L."/>
            <person name="Rokas A."/>
            <person name="Carro J."/>
            <person name="Camarero S."/>
            <person name="Ferreira P."/>
            <person name="Molpeceres G."/>
            <person name="Ruiz-Duenas F.J."/>
            <person name="Serrano A."/>
            <person name="Henrissat B."/>
            <person name="Drula E."/>
            <person name="Hughes K.W."/>
            <person name="Mata J.L."/>
            <person name="Ishikawa N.K."/>
            <person name="Vargas-Isla R."/>
            <person name="Ushijima S."/>
            <person name="Smith C.A."/>
            <person name="Ahrendt S."/>
            <person name="Andreopoulos W."/>
            <person name="He G."/>
            <person name="Labutti K."/>
            <person name="Lipzen A."/>
            <person name="Ng V."/>
            <person name="Riley R."/>
            <person name="Sandor L."/>
            <person name="Barry K."/>
            <person name="Martinez A.T."/>
            <person name="Xiao Y."/>
            <person name="Gibbons J.G."/>
            <person name="Terashima K."/>
            <person name="Grigoriev I.V."/>
            <person name="Hibbett D.S."/>
        </authorList>
    </citation>
    <scope>NUCLEOTIDE SEQUENCE</scope>
    <source>
        <strain evidence="1">TMI1499</strain>
    </source>
</reference>